<name>A0A9X1RRJ6_9BURK</name>
<feature type="compositionally biased region" description="Basic and acidic residues" evidence="1">
    <location>
        <begin position="169"/>
        <end position="183"/>
    </location>
</feature>
<sequence>MNKPSERIVVFVTPAQKRAISATADELGISISELMRRAVIAFSATSDQVKAASIVDRLSATREPDALAQVLRKAARPLRNGRAAGLRPAAAEPAATAVQPDIGADAPLCAGTEAPLSATNGESADAAQATGAKADTARAERDLAQAVARLAGEAEGTAEPAELTEAEADIAHSEDTRREDAEPLKPLSGGAPFARAARDDEEDAHSSDPAPDAGKFA</sequence>
<proteinExistence type="predicted"/>
<feature type="region of interest" description="Disordered" evidence="1">
    <location>
        <begin position="113"/>
        <end position="138"/>
    </location>
</feature>
<evidence type="ECO:0000313" key="3">
    <source>
        <dbReference type="Proteomes" id="UP001139308"/>
    </source>
</evidence>
<dbReference type="Proteomes" id="UP001139308">
    <property type="component" value="Unassembled WGS sequence"/>
</dbReference>
<accession>A0A9X1RRJ6</accession>
<evidence type="ECO:0000313" key="2">
    <source>
        <dbReference type="EMBL" id="MCG5073654.1"/>
    </source>
</evidence>
<feature type="compositionally biased region" description="Low complexity" evidence="1">
    <location>
        <begin position="152"/>
        <end position="161"/>
    </location>
</feature>
<evidence type="ECO:0000256" key="1">
    <source>
        <dbReference type="SAM" id="MobiDB-lite"/>
    </source>
</evidence>
<evidence type="ECO:0008006" key="4">
    <source>
        <dbReference type="Google" id="ProtNLM"/>
    </source>
</evidence>
<feature type="region of interest" description="Disordered" evidence="1">
    <location>
        <begin position="152"/>
        <end position="217"/>
    </location>
</feature>
<dbReference type="RefSeq" id="WP_238463429.1">
    <property type="nucleotide sequence ID" value="NZ_JAKLJA010000005.1"/>
</dbReference>
<feature type="compositionally biased region" description="Low complexity" evidence="1">
    <location>
        <begin position="124"/>
        <end position="134"/>
    </location>
</feature>
<reference evidence="2" key="1">
    <citation type="submission" date="2022-01" db="EMBL/GenBank/DDBJ databases">
        <title>Genome sequence and assembly of Parabukholderia sp. RG36.</title>
        <authorList>
            <person name="Chhetri G."/>
        </authorList>
    </citation>
    <scope>NUCLEOTIDE SEQUENCE</scope>
    <source>
        <strain evidence="2">RG36</strain>
    </source>
</reference>
<protein>
    <recommendedName>
        <fullName evidence="4">Ribbon-helix-helix protein, copG family</fullName>
    </recommendedName>
</protein>
<dbReference type="EMBL" id="JAKLJA010000005">
    <property type="protein sequence ID" value="MCG5073654.1"/>
    <property type="molecule type" value="Genomic_DNA"/>
</dbReference>
<comment type="caution">
    <text evidence="2">The sequence shown here is derived from an EMBL/GenBank/DDBJ whole genome shotgun (WGS) entry which is preliminary data.</text>
</comment>
<dbReference type="AlphaFoldDB" id="A0A9X1RRJ6"/>
<organism evidence="2 3">
    <name type="scientific">Paraburkholderia tagetis</name>
    <dbReference type="NCBI Taxonomy" id="2913261"/>
    <lineage>
        <taxon>Bacteria</taxon>
        <taxon>Pseudomonadati</taxon>
        <taxon>Pseudomonadota</taxon>
        <taxon>Betaproteobacteria</taxon>
        <taxon>Burkholderiales</taxon>
        <taxon>Burkholderiaceae</taxon>
        <taxon>Paraburkholderia</taxon>
    </lineage>
</organism>
<gene>
    <name evidence="2" type="ORF">L5014_09820</name>
</gene>
<keyword evidence="3" id="KW-1185">Reference proteome</keyword>